<dbReference type="EMBL" id="CM010720">
    <property type="protein sequence ID" value="RZC64899.1"/>
    <property type="molecule type" value="Genomic_DNA"/>
</dbReference>
<feature type="compositionally biased region" description="Polar residues" evidence="1">
    <location>
        <begin position="365"/>
        <end position="381"/>
    </location>
</feature>
<dbReference type="GO" id="GO:0010468">
    <property type="term" value="P:regulation of gene expression"/>
    <property type="evidence" value="ECO:0007669"/>
    <property type="project" value="InterPro"/>
</dbReference>
<accession>A0A4Y7JYY1</accession>
<feature type="region of interest" description="Disordered" evidence="1">
    <location>
        <begin position="34"/>
        <end position="56"/>
    </location>
</feature>
<dbReference type="AlphaFoldDB" id="A0A4Y7JYY1"/>
<dbReference type="PANTHER" id="PTHR14379:SF6">
    <property type="entry name" value="EMB|CAB71880.1"/>
    <property type="match status" value="1"/>
</dbReference>
<dbReference type="CDD" id="cd10910">
    <property type="entry name" value="PIN_limkain_b1_N_like"/>
    <property type="match status" value="1"/>
</dbReference>
<organism evidence="3 4">
    <name type="scientific">Papaver somniferum</name>
    <name type="common">Opium poppy</name>
    <dbReference type="NCBI Taxonomy" id="3469"/>
    <lineage>
        <taxon>Eukaryota</taxon>
        <taxon>Viridiplantae</taxon>
        <taxon>Streptophyta</taxon>
        <taxon>Embryophyta</taxon>
        <taxon>Tracheophyta</taxon>
        <taxon>Spermatophyta</taxon>
        <taxon>Magnoliopsida</taxon>
        <taxon>Ranunculales</taxon>
        <taxon>Papaveraceae</taxon>
        <taxon>Papaveroideae</taxon>
        <taxon>Papaver</taxon>
    </lineage>
</organism>
<evidence type="ECO:0000259" key="2">
    <source>
        <dbReference type="PROSITE" id="PS51644"/>
    </source>
</evidence>
<evidence type="ECO:0000313" key="3">
    <source>
        <dbReference type="EMBL" id="RZC64899.1"/>
    </source>
</evidence>
<dbReference type="STRING" id="3469.A0A4Y7JYY1"/>
<dbReference type="Pfam" id="PF01936">
    <property type="entry name" value="NYN"/>
    <property type="match status" value="1"/>
</dbReference>
<feature type="compositionally biased region" description="Low complexity" evidence="1">
    <location>
        <begin position="35"/>
        <end position="51"/>
    </location>
</feature>
<dbReference type="InterPro" id="IPR041966">
    <property type="entry name" value="LOTUS-like"/>
</dbReference>
<feature type="region of interest" description="Disordered" evidence="1">
    <location>
        <begin position="402"/>
        <end position="478"/>
    </location>
</feature>
<dbReference type="GO" id="GO:0004540">
    <property type="term" value="F:RNA nuclease activity"/>
    <property type="evidence" value="ECO:0007669"/>
    <property type="project" value="InterPro"/>
</dbReference>
<dbReference type="PROSITE" id="PS51644">
    <property type="entry name" value="HTH_OST"/>
    <property type="match status" value="2"/>
</dbReference>
<sequence>MRTLNPRSIFIFATSSSSSSSHLLSSLRRGVSHFSSSPSYDSPPSSSSSSSSEERRMLWKNHEEQRKTVRVSVWWDFENCQIPNGVNVTKVAQRITSALRTNGIKGPVSITAFGDVLQLSRANQESLSATGISLYHVPCGKNNADQSLLVDLVYWVSQNPPPAHLLLISGDRDFSNVLNRLRMSNYNVLLACNDTPSDVLCSAASIIWCWNGLVRGEKLTGRHFNQPPDGTYSWYGHYKGVLEDPFPDTEKPSCSKLEKCADPKSDADPPTLPEAITDKICRIVDSHANGVEISLLCNELRSQVSVDKDFFGHKKFSNLLMSLPDLLKLRKTKDGTIIIHSVRPKVATLVDHNVNSPRGLETSKNESYQNGSADLSGSEGDTTADDSEKLKLQLVDPQKELPSISADEIGSDAPLSSSNSVKKGLKLRHSKENISNPAEKSSATSDVCKITPKVDSLESRSDHLSPSDTETSADDDKKPGIFGKIVNWFKILIHGPQADQSNNKSGEDESEKKGKAENHETLSTTTDHANGKSGVVPSNIQAENHETVARNTDHADDKSGKDETPKNIQAECHELFSKSSFWDEIKMFLRSQKGASLIKKSMTMTRLQIAEELQKKGPAVLKTLSGAALTHLTHLLIVEKRWLKHYSTQTQSSPSNVIHPRLPPSHDTNGLRAILSAKSVSQRNLPPEGEKEHSDHTEKGVNYGKLAKQMLTPYQKKADQMQKDCQKLVAEILEKHPEGFSIGSIQDLFREKYGYSLKYQVLGHSKLASLMQSIPGVRIEGALIVPSEKLPRDFSVEKICHQDNNIGNNDTKDVNLSNSVGNGDNSSAWEELGPVCNTKSDGNVTIDSDYNRKKKLEMSGSGVYNCDYDLSDTEFSDSDSELTRKDLQEGLQKKGGNYKDGALIQILDTYYTGKEGNDVGGSRNDARITDSDIETGFGRSSKARKSFTFVEDKAENDKGKLIHSILGTLQKSDRK</sequence>
<feature type="domain" description="HTH OST-type" evidence="2">
    <location>
        <begin position="272"/>
        <end position="343"/>
    </location>
</feature>
<feature type="compositionally biased region" description="Basic and acidic residues" evidence="1">
    <location>
        <begin position="688"/>
        <end position="699"/>
    </location>
</feature>
<evidence type="ECO:0000256" key="1">
    <source>
        <dbReference type="SAM" id="MobiDB-lite"/>
    </source>
</evidence>
<feature type="compositionally biased region" description="Basic and acidic residues" evidence="1">
    <location>
        <begin position="543"/>
        <end position="566"/>
    </location>
</feature>
<feature type="region of interest" description="Disordered" evidence="1">
    <location>
        <begin position="356"/>
        <end position="386"/>
    </location>
</feature>
<feature type="region of interest" description="Disordered" evidence="1">
    <location>
        <begin position="679"/>
        <end position="703"/>
    </location>
</feature>
<evidence type="ECO:0000313" key="4">
    <source>
        <dbReference type="Proteomes" id="UP000316621"/>
    </source>
</evidence>
<dbReference type="OMA" id="GHYKAPL"/>
<keyword evidence="4" id="KW-1185">Reference proteome</keyword>
<feature type="compositionally biased region" description="Basic and acidic residues" evidence="1">
    <location>
        <begin position="505"/>
        <end position="520"/>
    </location>
</feature>
<feature type="compositionally biased region" description="Basic and acidic residues" evidence="1">
    <location>
        <begin position="455"/>
        <end position="465"/>
    </location>
</feature>
<feature type="region of interest" description="Disordered" evidence="1">
    <location>
        <begin position="496"/>
        <end position="566"/>
    </location>
</feature>
<dbReference type="InterPro" id="IPR024768">
    <property type="entry name" value="Marf1"/>
</dbReference>
<reference evidence="3 4" key="1">
    <citation type="journal article" date="2018" name="Science">
        <title>The opium poppy genome and morphinan production.</title>
        <authorList>
            <person name="Guo L."/>
            <person name="Winzer T."/>
            <person name="Yang X."/>
            <person name="Li Y."/>
            <person name="Ning Z."/>
            <person name="He Z."/>
            <person name="Teodor R."/>
            <person name="Lu Y."/>
            <person name="Bowser T.A."/>
            <person name="Graham I.A."/>
            <person name="Ye K."/>
        </authorList>
    </citation>
    <scope>NUCLEOTIDE SEQUENCE [LARGE SCALE GENOMIC DNA]</scope>
    <source>
        <strain evidence="4">cv. HN1</strain>
        <tissue evidence="3">Leaves</tissue>
    </source>
</reference>
<protein>
    <recommendedName>
        <fullName evidence="2">HTH OST-type domain-containing protein</fullName>
    </recommendedName>
</protein>
<dbReference type="Gene3D" id="3.40.50.1010">
    <property type="entry name" value="5'-nuclease"/>
    <property type="match status" value="1"/>
</dbReference>
<name>A0A4Y7JYY1_PAPSO</name>
<dbReference type="CDD" id="cd08824">
    <property type="entry name" value="LOTUS"/>
    <property type="match status" value="1"/>
</dbReference>
<dbReference type="OrthoDB" id="549353at2759"/>
<dbReference type="Gene3D" id="3.30.420.610">
    <property type="entry name" value="LOTUS domain-like"/>
    <property type="match status" value="2"/>
</dbReference>
<dbReference type="GO" id="GO:0005777">
    <property type="term" value="C:peroxisome"/>
    <property type="evidence" value="ECO:0007669"/>
    <property type="project" value="InterPro"/>
</dbReference>
<proteinExistence type="predicted"/>
<gene>
    <name evidence="3" type="ORF">C5167_008584</name>
</gene>
<feature type="compositionally biased region" description="Polar residues" evidence="1">
    <location>
        <begin position="433"/>
        <end position="445"/>
    </location>
</feature>
<feature type="domain" description="HTH OST-type" evidence="2">
    <location>
        <begin position="721"/>
        <end position="795"/>
    </location>
</feature>
<dbReference type="Proteomes" id="UP000316621">
    <property type="component" value="Chromosome 6"/>
</dbReference>
<dbReference type="Gramene" id="RZC64899">
    <property type="protein sequence ID" value="RZC64899"/>
    <property type="gene ID" value="C5167_008584"/>
</dbReference>
<dbReference type="PANTHER" id="PTHR14379">
    <property type="entry name" value="LIMKAIN B LKAP"/>
    <property type="match status" value="1"/>
</dbReference>
<dbReference type="Pfam" id="PF12872">
    <property type="entry name" value="OST-HTH"/>
    <property type="match status" value="2"/>
</dbReference>
<dbReference type="InterPro" id="IPR025605">
    <property type="entry name" value="OST-HTH/LOTUS_dom"/>
</dbReference>
<dbReference type="InterPro" id="IPR021139">
    <property type="entry name" value="NYN"/>
</dbReference>